<reference evidence="1" key="1">
    <citation type="submission" date="2020-05" db="EMBL/GenBank/DDBJ databases">
        <title>Phylogenomic resolution of chytrid fungi.</title>
        <authorList>
            <person name="Stajich J.E."/>
            <person name="Amses K."/>
            <person name="Simmons R."/>
            <person name="Seto K."/>
            <person name="Myers J."/>
            <person name="Bonds A."/>
            <person name="Quandt C.A."/>
            <person name="Barry K."/>
            <person name="Liu P."/>
            <person name="Grigoriev I."/>
            <person name="Longcore J.E."/>
            <person name="James T.Y."/>
        </authorList>
    </citation>
    <scope>NUCLEOTIDE SEQUENCE</scope>
    <source>
        <strain evidence="1">JEL0318</strain>
    </source>
</reference>
<accession>A0AAD5SNF9</accession>
<sequence>MDAFVTVYKDVAAGSVRAAPHLATIPCPPAGRPLVDVLRIIAITTTYDPSKKQEYYLISRRSNGNINPDPVTPGTYVLARYEERSPIIVKTSSTLHLIPTAADTPMASQPGTPPSELVSDAANLSKQVDATKVQDLLRSVAFGKEEIADGIRQSGGIDSVRNGILLEISLSKSFDRVEWGIVKDSLGQYRAFAINGDAIRWRVNGEPLHEHLIRLPEGNTPTGGLWSDYFPPDIFFQFHFVASILKFCARGGDRDLGWMEDDDDDVRPILASEEKFGEFVEGLAIRIR</sequence>
<keyword evidence="2" id="KW-1185">Reference proteome</keyword>
<comment type="caution">
    <text evidence="1">The sequence shown here is derived from an EMBL/GenBank/DDBJ whole genome shotgun (WGS) entry which is preliminary data.</text>
</comment>
<protein>
    <submittedName>
        <fullName evidence="1">Uncharacterized protein</fullName>
    </submittedName>
</protein>
<dbReference type="Proteomes" id="UP001212841">
    <property type="component" value="Unassembled WGS sequence"/>
</dbReference>
<organism evidence="1 2">
    <name type="scientific">Rhizophlyctis rosea</name>
    <dbReference type="NCBI Taxonomy" id="64517"/>
    <lineage>
        <taxon>Eukaryota</taxon>
        <taxon>Fungi</taxon>
        <taxon>Fungi incertae sedis</taxon>
        <taxon>Chytridiomycota</taxon>
        <taxon>Chytridiomycota incertae sedis</taxon>
        <taxon>Chytridiomycetes</taxon>
        <taxon>Rhizophlyctidales</taxon>
        <taxon>Rhizophlyctidaceae</taxon>
        <taxon>Rhizophlyctis</taxon>
    </lineage>
</organism>
<name>A0AAD5SNF9_9FUNG</name>
<gene>
    <name evidence="1" type="ORF">HK097_000865</name>
</gene>
<evidence type="ECO:0000313" key="1">
    <source>
        <dbReference type="EMBL" id="KAJ3054768.1"/>
    </source>
</evidence>
<proteinExistence type="predicted"/>
<dbReference type="EMBL" id="JADGJD010000117">
    <property type="protein sequence ID" value="KAJ3054768.1"/>
    <property type="molecule type" value="Genomic_DNA"/>
</dbReference>
<evidence type="ECO:0000313" key="2">
    <source>
        <dbReference type="Proteomes" id="UP001212841"/>
    </source>
</evidence>
<dbReference type="AlphaFoldDB" id="A0AAD5SNF9"/>